<proteinExistence type="predicted"/>
<keyword evidence="4" id="KW-0548">Nucleotidyltransferase</keyword>
<dbReference type="Gene3D" id="6.10.340.10">
    <property type="match status" value="1"/>
</dbReference>
<organism evidence="4 5">
    <name type="scientific">Dethiosulfovibrio marinus</name>
    <dbReference type="NCBI Taxonomy" id="133532"/>
    <lineage>
        <taxon>Bacteria</taxon>
        <taxon>Thermotogati</taxon>
        <taxon>Synergistota</taxon>
        <taxon>Synergistia</taxon>
        <taxon>Synergistales</taxon>
        <taxon>Dethiosulfovibrionaceae</taxon>
        <taxon>Dethiosulfovibrio</taxon>
    </lineage>
</organism>
<gene>
    <name evidence="4" type="ORF">L2W38_09305</name>
</gene>
<dbReference type="PROSITE" id="PS50887">
    <property type="entry name" value="GGDEF"/>
    <property type="match status" value="1"/>
</dbReference>
<dbReference type="InterPro" id="IPR029787">
    <property type="entry name" value="Nucleotide_cyclase"/>
</dbReference>
<feature type="transmembrane region" description="Helical" evidence="1">
    <location>
        <begin position="325"/>
        <end position="347"/>
    </location>
</feature>
<dbReference type="InterPro" id="IPR000160">
    <property type="entry name" value="GGDEF_dom"/>
</dbReference>
<feature type="domain" description="GGDEF" evidence="3">
    <location>
        <begin position="461"/>
        <end position="587"/>
    </location>
</feature>
<dbReference type="SUPFAM" id="SSF55073">
    <property type="entry name" value="Nucleotide cyclase"/>
    <property type="match status" value="1"/>
</dbReference>
<dbReference type="PROSITE" id="PS50885">
    <property type="entry name" value="HAMP"/>
    <property type="match status" value="1"/>
</dbReference>
<evidence type="ECO:0000259" key="2">
    <source>
        <dbReference type="PROSITE" id="PS50885"/>
    </source>
</evidence>
<dbReference type="SMART" id="SM00267">
    <property type="entry name" value="GGDEF"/>
    <property type="match status" value="1"/>
</dbReference>
<dbReference type="GO" id="GO:0052621">
    <property type="term" value="F:diguanylate cyclase activity"/>
    <property type="evidence" value="ECO:0007669"/>
    <property type="project" value="UniProtKB-EC"/>
</dbReference>
<keyword evidence="1" id="KW-0812">Transmembrane</keyword>
<dbReference type="Pfam" id="PF00990">
    <property type="entry name" value="GGDEF"/>
    <property type="match status" value="1"/>
</dbReference>
<accession>A0ABS9EPA2</accession>
<evidence type="ECO:0000313" key="4">
    <source>
        <dbReference type="EMBL" id="MCF4143017.1"/>
    </source>
</evidence>
<dbReference type="CDD" id="cd01949">
    <property type="entry name" value="GGDEF"/>
    <property type="match status" value="1"/>
</dbReference>
<protein>
    <submittedName>
        <fullName evidence="4">Diguanylate cyclase</fullName>
        <ecNumber evidence="4">2.7.7.65</ecNumber>
    </submittedName>
</protein>
<dbReference type="InterPro" id="IPR050469">
    <property type="entry name" value="Diguanylate_Cyclase"/>
</dbReference>
<dbReference type="EC" id="2.7.7.65" evidence="4"/>
<dbReference type="NCBIfam" id="TIGR00254">
    <property type="entry name" value="GGDEF"/>
    <property type="match status" value="1"/>
</dbReference>
<feature type="domain" description="HAMP" evidence="2">
    <location>
        <begin position="361"/>
        <end position="397"/>
    </location>
</feature>
<evidence type="ECO:0000256" key="1">
    <source>
        <dbReference type="SAM" id="Phobius"/>
    </source>
</evidence>
<feature type="transmembrane region" description="Helical" evidence="1">
    <location>
        <begin position="12"/>
        <end position="31"/>
    </location>
</feature>
<evidence type="ECO:0000259" key="3">
    <source>
        <dbReference type="PROSITE" id="PS50887"/>
    </source>
</evidence>
<sequence length="595" mass="67865">MKYDRRKGSFLFRLFLVATFLSLVAVVLYFGRSYVEYSRYRRERFDFVCDVQEKNLIEQARLVSSGLFLKDQVVDGSIRMALRKYGEHYVSSGMDPEKLDLQEVREAVSYVLGRPISSISLGLIDRDGVMIKGIGGATVGLDFKNWPPFYKQIMVMFEMKEPRVDPWSRKLSSPEQVFKYGYYPTSDGRYLLDLGVAGERSYELGDDTFSFEAVLKRASEKDPDLKFVAFINRSFSFLGAEKLDVDVQLDQMGLDSELIRNTISSVFRSESDIEIKSPDDLLLRFTYVDFNNKASASGKNLNMVLFMVSSMESLHRDIALKLRECVASVIVAFSISVLGVFALYRYLFCQVNVILEDLEIIASGDLDHRIETGAMVELRRLEKSVNKMVRRLKRNIDDLKEGSLRLGRELELRKKTEEKLRGANEALFVQANVDELTGIFNRRRIMDLLAREIARCYEDGGTFGIILFDLDKFKEVNDVMGHLFGDKALSKIGELMKDRRGVGFEGRYGGDEFIILLPEMDIEEAVEEGLAFWKKVSETDFDGVSITVSMGVTSFSAGDTIESLLNRVDGLLYEAKDRRDRICSDVDRRKDRGLS</sequence>
<dbReference type="InterPro" id="IPR043128">
    <property type="entry name" value="Rev_trsase/Diguanyl_cyclase"/>
</dbReference>
<dbReference type="Proteomes" id="UP001200430">
    <property type="component" value="Unassembled WGS sequence"/>
</dbReference>
<dbReference type="EMBL" id="JAKGUD010000010">
    <property type="protein sequence ID" value="MCF4143017.1"/>
    <property type="molecule type" value="Genomic_DNA"/>
</dbReference>
<dbReference type="PANTHER" id="PTHR45138:SF9">
    <property type="entry name" value="DIGUANYLATE CYCLASE DGCM-RELATED"/>
    <property type="match status" value="1"/>
</dbReference>
<dbReference type="InterPro" id="IPR003660">
    <property type="entry name" value="HAMP_dom"/>
</dbReference>
<keyword evidence="4" id="KW-0808">Transferase</keyword>
<dbReference type="Gene3D" id="3.30.70.270">
    <property type="match status" value="1"/>
</dbReference>
<evidence type="ECO:0000313" key="5">
    <source>
        <dbReference type="Proteomes" id="UP001200430"/>
    </source>
</evidence>
<keyword evidence="1" id="KW-1133">Transmembrane helix</keyword>
<keyword evidence="1" id="KW-0472">Membrane</keyword>
<dbReference type="RefSeq" id="WP_236099731.1">
    <property type="nucleotide sequence ID" value="NZ_JAKGUD010000010.1"/>
</dbReference>
<comment type="caution">
    <text evidence="4">The sequence shown here is derived from an EMBL/GenBank/DDBJ whole genome shotgun (WGS) entry which is preliminary data.</text>
</comment>
<keyword evidence="5" id="KW-1185">Reference proteome</keyword>
<dbReference type="CDD" id="cd06225">
    <property type="entry name" value="HAMP"/>
    <property type="match status" value="1"/>
</dbReference>
<reference evidence="4 5" key="1">
    <citation type="submission" date="2022-01" db="EMBL/GenBank/DDBJ databases">
        <title>Dethiosulfovibrio faecalis sp. nov., a novel proteolytic, non-sulfur-reducing bacterium isolated from a marine aquaculture solid waste bioreactor.</title>
        <authorList>
            <person name="Grabowski S."/>
            <person name="Apolinario E."/>
            <person name="Schneider N."/>
            <person name="Marshall C.W."/>
            <person name="Sowers K.R."/>
        </authorList>
    </citation>
    <scope>NUCLEOTIDE SEQUENCE [LARGE SCALE GENOMIC DNA]</scope>
    <source>
        <strain evidence="4 5">DSM 12537</strain>
    </source>
</reference>
<name>A0ABS9EPA2_9BACT</name>
<dbReference type="PANTHER" id="PTHR45138">
    <property type="entry name" value="REGULATORY COMPONENTS OF SENSORY TRANSDUCTION SYSTEM"/>
    <property type="match status" value="1"/>
</dbReference>